<accession>M2ZXK2</accession>
<dbReference type="Proteomes" id="UP000016932">
    <property type="component" value="Unassembled WGS sequence"/>
</dbReference>
<dbReference type="GeneID" id="19334642"/>
<dbReference type="VEuPathDB" id="FungiDB:MYCFIDRAFT_182875"/>
<evidence type="ECO:0000313" key="2">
    <source>
        <dbReference type="EMBL" id="EME83704.1"/>
    </source>
</evidence>
<proteinExistence type="predicted"/>
<dbReference type="KEGG" id="pfj:MYCFIDRAFT_182875"/>
<evidence type="ECO:0000256" key="1">
    <source>
        <dbReference type="SAM" id="MobiDB-lite"/>
    </source>
</evidence>
<name>M2ZXK2_PSEFD</name>
<dbReference type="RefSeq" id="XP_007926866.1">
    <property type="nucleotide sequence ID" value="XM_007928675.1"/>
</dbReference>
<feature type="compositionally biased region" description="Polar residues" evidence="1">
    <location>
        <begin position="9"/>
        <end position="34"/>
    </location>
</feature>
<protein>
    <submittedName>
        <fullName evidence="2">Uncharacterized protein</fullName>
    </submittedName>
</protein>
<dbReference type="HOGENOM" id="CLU_3107433_0_0_1"/>
<evidence type="ECO:0000313" key="3">
    <source>
        <dbReference type="Proteomes" id="UP000016932"/>
    </source>
</evidence>
<feature type="region of interest" description="Disordered" evidence="1">
    <location>
        <begin position="1"/>
        <end position="51"/>
    </location>
</feature>
<dbReference type="AlphaFoldDB" id="M2ZXK2"/>
<organism evidence="2 3">
    <name type="scientific">Pseudocercospora fijiensis (strain CIRAD86)</name>
    <name type="common">Black leaf streak disease fungus</name>
    <name type="synonym">Mycosphaerella fijiensis</name>
    <dbReference type="NCBI Taxonomy" id="383855"/>
    <lineage>
        <taxon>Eukaryota</taxon>
        <taxon>Fungi</taxon>
        <taxon>Dikarya</taxon>
        <taxon>Ascomycota</taxon>
        <taxon>Pezizomycotina</taxon>
        <taxon>Dothideomycetes</taxon>
        <taxon>Dothideomycetidae</taxon>
        <taxon>Mycosphaerellales</taxon>
        <taxon>Mycosphaerellaceae</taxon>
        <taxon>Pseudocercospora</taxon>
    </lineage>
</organism>
<keyword evidence="3" id="KW-1185">Reference proteome</keyword>
<dbReference type="EMBL" id="KB446558">
    <property type="protein sequence ID" value="EME83704.1"/>
    <property type="molecule type" value="Genomic_DNA"/>
</dbReference>
<reference evidence="2 3" key="1">
    <citation type="journal article" date="2012" name="PLoS Pathog.">
        <title>Diverse lifestyles and strategies of plant pathogenesis encoded in the genomes of eighteen Dothideomycetes fungi.</title>
        <authorList>
            <person name="Ohm R.A."/>
            <person name="Feau N."/>
            <person name="Henrissat B."/>
            <person name="Schoch C.L."/>
            <person name="Horwitz B.A."/>
            <person name="Barry K.W."/>
            <person name="Condon B.J."/>
            <person name="Copeland A.C."/>
            <person name="Dhillon B."/>
            <person name="Glaser F."/>
            <person name="Hesse C.N."/>
            <person name="Kosti I."/>
            <person name="LaButti K."/>
            <person name="Lindquist E.A."/>
            <person name="Lucas S."/>
            <person name="Salamov A.A."/>
            <person name="Bradshaw R.E."/>
            <person name="Ciuffetti L."/>
            <person name="Hamelin R.C."/>
            <person name="Kema G.H.J."/>
            <person name="Lawrence C."/>
            <person name="Scott J.A."/>
            <person name="Spatafora J.W."/>
            <person name="Turgeon B.G."/>
            <person name="de Wit P.J.G.M."/>
            <person name="Zhong S."/>
            <person name="Goodwin S.B."/>
            <person name="Grigoriev I.V."/>
        </authorList>
    </citation>
    <scope>NUCLEOTIDE SEQUENCE [LARGE SCALE GENOMIC DNA]</scope>
    <source>
        <strain evidence="2 3">CIRAD86</strain>
    </source>
</reference>
<sequence length="51" mass="5584">MDSFLGLPVSSSTNLPAESSFAAEQQQPLHSTSPLPRGFNTARYSQKVKKF</sequence>
<gene>
    <name evidence="2" type="ORF">MYCFIDRAFT_182875</name>
</gene>